<evidence type="ECO:0000313" key="1">
    <source>
        <dbReference type="EMBL" id="KKN01192.1"/>
    </source>
</evidence>
<organism evidence="1">
    <name type="scientific">marine sediment metagenome</name>
    <dbReference type="NCBI Taxonomy" id="412755"/>
    <lineage>
        <taxon>unclassified sequences</taxon>
        <taxon>metagenomes</taxon>
        <taxon>ecological metagenomes</taxon>
    </lineage>
</organism>
<name>A0A0F9MP40_9ZZZZ</name>
<accession>A0A0F9MP40</accession>
<comment type="caution">
    <text evidence="1">The sequence shown here is derived from an EMBL/GenBank/DDBJ whole genome shotgun (WGS) entry which is preliminary data.</text>
</comment>
<protein>
    <submittedName>
        <fullName evidence="1">Uncharacterized protein</fullName>
    </submittedName>
</protein>
<dbReference type="AlphaFoldDB" id="A0A0F9MP40"/>
<sequence>MKIYNAIIQLIHKYDKEPYFINCGSCEDFANDVVELAGAGEVVWTDELDPDINIHDGHAVILYNSKYYDAECPRGVCDYRQLPLIINQDKTEYHKAMHQTKSEDKYENARCD</sequence>
<proteinExistence type="predicted"/>
<reference evidence="1" key="1">
    <citation type="journal article" date="2015" name="Nature">
        <title>Complex archaea that bridge the gap between prokaryotes and eukaryotes.</title>
        <authorList>
            <person name="Spang A."/>
            <person name="Saw J.H."/>
            <person name="Jorgensen S.L."/>
            <person name="Zaremba-Niedzwiedzka K."/>
            <person name="Martijn J."/>
            <person name="Lind A.E."/>
            <person name="van Eijk R."/>
            <person name="Schleper C."/>
            <person name="Guy L."/>
            <person name="Ettema T.J."/>
        </authorList>
    </citation>
    <scope>NUCLEOTIDE SEQUENCE</scope>
</reference>
<gene>
    <name evidence="1" type="ORF">LCGC14_1130330</name>
</gene>
<dbReference type="EMBL" id="LAZR01005289">
    <property type="protein sequence ID" value="KKN01192.1"/>
    <property type="molecule type" value="Genomic_DNA"/>
</dbReference>